<dbReference type="PRINTS" id="PR00184">
    <property type="entry name" value="NEISSPPORIN"/>
</dbReference>
<dbReference type="RefSeq" id="WP_071078495.1">
    <property type="nucleotide sequence ID" value="NZ_LFKP01000010.1"/>
</dbReference>
<dbReference type="GO" id="GO:0015288">
    <property type="term" value="F:porin activity"/>
    <property type="evidence" value="ECO:0007669"/>
    <property type="project" value="UniProtKB-KW"/>
</dbReference>
<dbReference type="InterPro" id="IPR001702">
    <property type="entry name" value="Porin_Gram-ve"/>
</dbReference>
<keyword evidence="10" id="KW-0998">Cell outer membrane</keyword>
<dbReference type="GO" id="GO:0009279">
    <property type="term" value="C:cell outer membrane"/>
    <property type="evidence" value="ECO:0007669"/>
    <property type="project" value="UniProtKB-SubCell"/>
</dbReference>
<keyword evidence="8" id="KW-0626">Porin</keyword>
<dbReference type="PANTHER" id="PTHR34501:SF9">
    <property type="entry name" value="MAJOR OUTER MEMBRANE PROTEIN P.IA"/>
    <property type="match status" value="1"/>
</dbReference>
<evidence type="ECO:0000313" key="14">
    <source>
        <dbReference type="Proteomes" id="UP000179840"/>
    </source>
</evidence>
<dbReference type="Proteomes" id="UP000179840">
    <property type="component" value="Unassembled WGS sequence"/>
</dbReference>
<dbReference type="GO" id="GO:0034220">
    <property type="term" value="P:monoatomic ion transmembrane transport"/>
    <property type="evidence" value="ECO:0007669"/>
    <property type="project" value="InterPro"/>
</dbReference>
<dbReference type="InterPro" id="IPR033900">
    <property type="entry name" value="Gram_neg_porin_domain"/>
</dbReference>
<evidence type="ECO:0000256" key="9">
    <source>
        <dbReference type="ARBA" id="ARBA00023136"/>
    </source>
</evidence>
<gene>
    <name evidence="13" type="ORF">AKG95_19025</name>
</gene>
<protein>
    <submittedName>
        <fullName evidence="13">Porin</fullName>
    </submittedName>
</protein>
<evidence type="ECO:0000259" key="12">
    <source>
        <dbReference type="Pfam" id="PF13609"/>
    </source>
</evidence>
<dbReference type="PRINTS" id="PR00182">
    <property type="entry name" value="ECOLNEIPORIN"/>
</dbReference>
<evidence type="ECO:0000256" key="8">
    <source>
        <dbReference type="ARBA" id="ARBA00023114"/>
    </source>
</evidence>
<keyword evidence="7" id="KW-0406">Ion transport</keyword>
<keyword evidence="3" id="KW-0813">Transport</keyword>
<evidence type="ECO:0000256" key="4">
    <source>
        <dbReference type="ARBA" id="ARBA00022452"/>
    </source>
</evidence>
<evidence type="ECO:0000256" key="10">
    <source>
        <dbReference type="ARBA" id="ARBA00023237"/>
    </source>
</evidence>
<feature type="signal peptide" evidence="11">
    <location>
        <begin position="1"/>
        <end position="21"/>
    </location>
</feature>
<keyword evidence="4" id="KW-1134">Transmembrane beta strand</keyword>
<comment type="subcellular location">
    <subcellularLocation>
        <location evidence="1">Cell outer membrane</location>
        <topology evidence="1">Multi-pass membrane protein</topology>
    </subcellularLocation>
</comment>
<feature type="chain" id="PRO_5010280285" evidence="11">
    <location>
        <begin position="22"/>
        <end position="336"/>
    </location>
</feature>
<dbReference type="PANTHER" id="PTHR34501">
    <property type="entry name" value="PROTEIN YDDL-RELATED"/>
    <property type="match status" value="1"/>
</dbReference>
<comment type="caution">
    <text evidence="13">The sequence shown here is derived from an EMBL/GenBank/DDBJ whole genome shotgun (WGS) entry which is preliminary data.</text>
</comment>
<dbReference type="InterPro" id="IPR023614">
    <property type="entry name" value="Porin_dom_sf"/>
</dbReference>
<dbReference type="CDD" id="cd00342">
    <property type="entry name" value="gram_neg_porins"/>
    <property type="match status" value="1"/>
</dbReference>
<name>A0A1S1U4C2_9BURK</name>
<dbReference type="Pfam" id="PF13609">
    <property type="entry name" value="Porin_4"/>
    <property type="match status" value="1"/>
</dbReference>
<keyword evidence="9" id="KW-0472">Membrane</keyword>
<sequence length="336" mass="34916">MKHTLVAAAILASFLAGNASAQSSVTVYGLLDAGLTSEHGGADGSVTKLATGVQSGSRIGFKGTEDLGNNLKVNFLLENGLDLDTGANRQGALFGRKAYVGLSGDFGAVNLGLQHNPLFTALDNIDPFETGLTGASLNLMSVASLRTKNAIMYETPKVKGLSAAIMVGLGEKPDSASLGRTIDFSIDYANGPLVLTLAHDKRKDSELNTAKVTLLGGTYDFGPAKLHAAYETDKDDAGTDFRNVMLGVSAPVSAAGSVMASYIKKDDRTNARRGGRQLAIGYTYALSKRTNLYTSYGRISNDGAGTNFVGDASSGGSVPLPGHDSSAFTAGMRLKF</sequence>
<keyword evidence="5" id="KW-0812">Transmembrane</keyword>
<proteinExistence type="predicted"/>
<evidence type="ECO:0000256" key="7">
    <source>
        <dbReference type="ARBA" id="ARBA00023065"/>
    </source>
</evidence>
<evidence type="ECO:0000256" key="3">
    <source>
        <dbReference type="ARBA" id="ARBA00022448"/>
    </source>
</evidence>
<reference evidence="13 14" key="1">
    <citation type="submission" date="2015-06" db="EMBL/GenBank/DDBJ databases">
        <title>Draft genome sequencing of a biphenyl-degrading bacterium, Janthinobacterium lividum MEG1.</title>
        <authorList>
            <person name="Shimodaira J."/>
            <person name="Hatta T."/>
        </authorList>
    </citation>
    <scope>NUCLEOTIDE SEQUENCE [LARGE SCALE GENOMIC DNA]</scope>
    <source>
        <strain evidence="13 14">MEG1</strain>
    </source>
</reference>
<evidence type="ECO:0000256" key="5">
    <source>
        <dbReference type="ARBA" id="ARBA00022692"/>
    </source>
</evidence>
<dbReference type="Gene3D" id="2.40.160.10">
    <property type="entry name" value="Porin"/>
    <property type="match status" value="1"/>
</dbReference>
<evidence type="ECO:0000256" key="2">
    <source>
        <dbReference type="ARBA" id="ARBA00011233"/>
    </source>
</evidence>
<organism evidence="13 14">
    <name type="scientific">Janthinobacterium lividum</name>
    <dbReference type="NCBI Taxonomy" id="29581"/>
    <lineage>
        <taxon>Bacteria</taxon>
        <taxon>Pseudomonadati</taxon>
        <taxon>Pseudomonadota</taxon>
        <taxon>Betaproteobacteria</taxon>
        <taxon>Burkholderiales</taxon>
        <taxon>Oxalobacteraceae</taxon>
        <taxon>Janthinobacterium</taxon>
    </lineage>
</organism>
<evidence type="ECO:0000256" key="1">
    <source>
        <dbReference type="ARBA" id="ARBA00004571"/>
    </source>
</evidence>
<comment type="subunit">
    <text evidence="2">Homotrimer.</text>
</comment>
<dbReference type="SUPFAM" id="SSF56935">
    <property type="entry name" value="Porins"/>
    <property type="match status" value="1"/>
</dbReference>
<dbReference type="AlphaFoldDB" id="A0A1S1U4C2"/>
<dbReference type="InterPro" id="IPR002299">
    <property type="entry name" value="Porin_Neis"/>
</dbReference>
<keyword evidence="6 11" id="KW-0732">Signal</keyword>
<evidence type="ECO:0000313" key="13">
    <source>
        <dbReference type="EMBL" id="OHV95290.1"/>
    </source>
</evidence>
<feature type="domain" description="Porin" evidence="12">
    <location>
        <begin position="7"/>
        <end position="303"/>
    </location>
</feature>
<dbReference type="InterPro" id="IPR050298">
    <property type="entry name" value="Gram-neg_bact_OMP"/>
</dbReference>
<evidence type="ECO:0000256" key="6">
    <source>
        <dbReference type="ARBA" id="ARBA00022729"/>
    </source>
</evidence>
<dbReference type="EMBL" id="LFKP01000010">
    <property type="protein sequence ID" value="OHV95290.1"/>
    <property type="molecule type" value="Genomic_DNA"/>
</dbReference>
<accession>A0A1S1U4C2</accession>
<evidence type="ECO:0000256" key="11">
    <source>
        <dbReference type="SAM" id="SignalP"/>
    </source>
</evidence>
<dbReference type="GO" id="GO:0046930">
    <property type="term" value="C:pore complex"/>
    <property type="evidence" value="ECO:0007669"/>
    <property type="project" value="UniProtKB-KW"/>
</dbReference>